<organism evidence="1 2">
    <name type="scientific">Glossina austeni</name>
    <name type="common">Savannah tsetse fly</name>
    <dbReference type="NCBI Taxonomy" id="7395"/>
    <lineage>
        <taxon>Eukaryota</taxon>
        <taxon>Metazoa</taxon>
        <taxon>Ecdysozoa</taxon>
        <taxon>Arthropoda</taxon>
        <taxon>Hexapoda</taxon>
        <taxon>Insecta</taxon>
        <taxon>Pterygota</taxon>
        <taxon>Neoptera</taxon>
        <taxon>Endopterygota</taxon>
        <taxon>Diptera</taxon>
        <taxon>Brachycera</taxon>
        <taxon>Muscomorpha</taxon>
        <taxon>Hippoboscoidea</taxon>
        <taxon>Glossinidae</taxon>
        <taxon>Glossina</taxon>
    </lineage>
</organism>
<proteinExistence type="predicted"/>
<dbReference type="VEuPathDB" id="VectorBase:GAUT006818"/>
<protein>
    <submittedName>
        <fullName evidence="1">Uncharacterized protein</fullName>
    </submittedName>
</protein>
<evidence type="ECO:0000313" key="1">
    <source>
        <dbReference type="EnsemblMetazoa" id="GAUT006818-PA"/>
    </source>
</evidence>
<keyword evidence="2" id="KW-1185">Reference proteome</keyword>
<evidence type="ECO:0000313" key="2">
    <source>
        <dbReference type="Proteomes" id="UP000078200"/>
    </source>
</evidence>
<dbReference type="EnsemblMetazoa" id="GAUT006818-RA">
    <property type="protein sequence ID" value="GAUT006818-PA"/>
    <property type="gene ID" value="GAUT006818"/>
</dbReference>
<reference evidence="1" key="1">
    <citation type="submission" date="2020-05" db="UniProtKB">
        <authorList>
            <consortium name="EnsemblMetazoa"/>
        </authorList>
    </citation>
    <scope>IDENTIFICATION</scope>
    <source>
        <strain evidence="1">TTRI</strain>
    </source>
</reference>
<sequence>MHLVSYARNYYSTIVARLNLSLRTNDGKALSNEAIANSKIKLCFLILGHIFYLLKTLLANQNPDYTDLLTGSRKYYCQVLEHFIILVNICIFRWYEQKDISSVMTVGIKNVKNFFPITVIFESLSRLLGFIFKLMLFQRIASSFGCDRKILTQEEKISAQFYRHYVH</sequence>
<name>A0A1A9UJH6_GLOAU</name>
<accession>A0A1A9UJH6</accession>
<dbReference type="AlphaFoldDB" id="A0A1A9UJH6"/>
<dbReference type="Proteomes" id="UP000078200">
    <property type="component" value="Unassembled WGS sequence"/>
</dbReference>